<evidence type="ECO:0000313" key="12">
    <source>
        <dbReference type="EMBL" id="GLB48272.1"/>
    </source>
</evidence>
<evidence type="ECO:0000256" key="8">
    <source>
        <dbReference type="ARBA" id="ARBA00048988"/>
    </source>
</evidence>
<dbReference type="Gene3D" id="3.40.50.300">
    <property type="entry name" value="P-loop containing nucleotide triphosphate hydrolases"/>
    <property type="match status" value="3"/>
</dbReference>
<comment type="catalytic activity">
    <reaction evidence="6">
        <text>Couples ATP hydrolysis with the unwinding of duplex DNA by translocating in the 3'-5' direction.</text>
        <dbReference type="EC" id="5.6.2.4"/>
    </reaction>
</comment>
<keyword evidence="5" id="KW-0413">Isomerase</keyword>
<dbReference type="PANTHER" id="PTHR11070">
    <property type="entry name" value="UVRD / RECB / PCRA DNA HELICASE FAMILY MEMBER"/>
    <property type="match status" value="1"/>
</dbReference>
<dbReference type="Proteomes" id="UP001143543">
    <property type="component" value="Unassembled WGS sequence"/>
</dbReference>
<feature type="domain" description="UvrD-like helicase ATP-binding" evidence="10">
    <location>
        <begin position="1"/>
        <end position="473"/>
    </location>
</feature>
<keyword evidence="2 9" id="KW-0378">Hydrolase</keyword>
<dbReference type="GO" id="GO:0004386">
    <property type="term" value="F:helicase activity"/>
    <property type="evidence" value="ECO:0007669"/>
    <property type="project" value="UniProtKB-KW"/>
</dbReference>
<name>A0ABQ5MFU6_9FLAO</name>
<evidence type="ECO:0000256" key="7">
    <source>
        <dbReference type="ARBA" id="ARBA00034808"/>
    </source>
</evidence>
<evidence type="ECO:0000256" key="6">
    <source>
        <dbReference type="ARBA" id="ARBA00034617"/>
    </source>
</evidence>
<comment type="caution">
    <text evidence="12">The sequence shown here is derived from an EMBL/GenBank/DDBJ whole genome shotgun (WGS) entry which is preliminary data.</text>
</comment>
<dbReference type="InterPro" id="IPR027417">
    <property type="entry name" value="P-loop_NTPase"/>
</dbReference>
<feature type="domain" description="UvrD-like helicase C-terminal" evidence="11">
    <location>
        <begin position="484"/>
        <end position="731"/>
    </location>
</feature>
<feature type="binding site" evidence="9">
    <location>
        <begin position="11"/>
        <end position="18"/>
    </location>
    <ligand>
        <name>ATP</name>
        <dbReference type="ChEBI" id="CHEBI:30616"/>
    </ligand>
</feature>
<dbReference type="EC" id="5.6.2.4" evidence="7"/>
<dbReference type="InterPro" id="IPR014016">
    <property type="entry name" value="UvrD-like_ATP-bd"/>
</dbReference>
<dbReference type="Pfam" id="PF13361">
    <property type="entry name" value="UvrD_C"/>
    <property type="match status" value="2"/>
</dbReference>
<keyword evidence="3 9" id="KW-0347">Helicase</keyword>
<evidence type="ECO:0000256" key="9">
    <source>
        <dbReference type="PROSITE-ProRule" id="PRU00560"/>
    </source>
</evidence>
<comment type="catalytic activity">
    <reaction evidence="8">
        <text>ATP + H2O = ADP + phosphate + H(+)</text>
        <dbReference type="Rhea" id="RHEA:13065"/>
        <dbReference type="ChEBI" id="CHEBI:15377"/>
        <dbReference type="ChEBI" id="CHEBI:15378"/>
        <dbReference type="ChEBI" id="CHEBI:30616"/>
        <dbReference type="ChEBI" id="CHEBI:43474"/>
        <dbReference type="ChEBI" id="CHEBI:456216"/>
        <dbReference type="EC" id="5.6.2.4"/>
    </reaction>
</comment>
<dbReference type="Gene3D" id="1.10.3170.10">
    <property type="entry name" value="Recbcd, chain B, domain 2"/>
    <property type="match status" value="1"/>
</dbReference>
<gene>
    <name evidence="12" type="ORF">Y10_06400</name>
</gene>
<protein>
    <recommendedName>
        <fullName evidence="7">DNA 3'-5' helicase</fullName>
        <ecNumber evidence="7">5.6.2.4</ecNumber>
    </recommendedName>
</protein>
<reference evidence="12" key="1">
    <citation type="submission" date="2022-07" db="EMBL/GenBank/DDBJ databases">
        <title>Taxonomy of Novel Oxalotrophic and Methylotrophic Bacteria.</title>
        <authorList>
            <person name="Sahin N."/>
            <person name="Tani A."/>
        </authorList>
    </citation>
    <scope>NUCLEOTIDE SEQUENCE</scope>
    <source>
        <strain evidence="12">Y10</strain>
    </source>
</reference>
<dbReference type="EMBL" id="BRVO01000001">
    <property type="protein sequence ID" value="GLB48272.1"/>
    <property type="molecule type" value="Genomic_DNA"/>
</dbReference>
<evidence type="ECO:0000256" key="4">
    <source>
        <dbReference type="ARBA" id="ARBA00022840"/>
    </source>
</evidence>
<keyword evidence="4 9" id="KW-0067">ATP-binding</keyword>
<dbReference type="PROSITE" id="PS51217">
    <property type="entry name" value="UVRD_HELICASE_CTER"/>
    <property type="match status" value="1"/>
</dbReference>
<dbReference type="Pfam" id="PF00580">
    <property type="entry name" value="UvrD-helicase"/>
    <property type="match status" value="1"/>
</dbReference>
<keyword evidence="13" id="KW-1185">Reference proteome</keyword>
<dbReference type="RefSeq" id="WP_281763924.1">
    <property type="nucleotide sequence ID" value="NZ_BRVO01000001.1"/>
</dbReference>
<keyword evidence="1 9" id="KW-0547">Nucleotide-binding</keyword>
<proteinExistence type="predicted"/>
<evidence type="ECO:0000256" key="3">
    <source>
        <dbReference type="ARBA" id="ARBA00022806"/>
    </source>
</evidence>
<dbReference type="InterPro" id="IPR014017">
    <property type="entry name" value="DNA_helicase_UvrD-like_C"/>
</dbReference>
<dbReference type="PROSITE" id="PS51198">
    <property type="entry name" value="UVRD_HELICASE_ATP_BIND"/>
    <property type="match status" value="1"/>
</dbReference>
<evidence type="ECO:0000256" key="1">
    <source>
        <dbReference type="ARBA" id="ARBA00022741"/>
    </source>
</evidence>
<sequence length="1038" mass="119067">MNSTSFTIYNASAGSGKTFTLVKNYLSILLSSNHADGFKNILAITFTNKAVGEMKERIIDNLAAFATKEDVATSNDMFKMLCNELHLSEQELIERSKKVLKKILHNYAFFDVSTIDKFNHRIIRTFAFDLKLPQNFEVTLDTDLLLKEAVDNLIANAGEDKELTNILVDFVLEKIDDDKSWDISRDILDTSKKITQENHYLPLKTLKDKSITDFKGLQKKVFSDIKTLEEQITSEAKNILQRITDNGIDYTDFTRQSLPNHFLKHSTLTYGTTSPYATKLEENIRTGSGLYPKKLDASKQADIDSLLPEIEQAFLNIKAHYYKWKFAKNVYKNLVPLTVINSVQNELQKIKDDENLVLISEFNATISETIKDQPAPFIYERLGEKFKHYFIDEFQDTSELQWQNLIPLMDNALSSETLTGKKGSLLLVGDAKQAIYRWRGGNPEQFVDLYDQKVNPFVSEVTNQNLDTNYRSYDEIINFNNAFFNFAKEGLLTSAHQNLYALGNQKTNAKKGGLVTVSFIEPEDEKTNAELYVAQTLQTINNVLAQGYTYKDIAILTRKNKQGVLVANALTEASIPMISSESLLLANNPKITFLNNLIKYGLFADSKDLKATLLLFLALKQNVESTHSFIATRLEKENEETFTDYNFSLEAFLQKPFYNAILYAIHKFDLADASDAYLQYYLDLIQDFTYNHKEGFTAFLNYWEERKDNLSLVAPDGINAVSILTIHRSKGLEFPVVIYPFAEDKLISDRNETWISVNPEDYNGFETILVNANKDFTEITEDTGIIKETLDSKSMLDNYNVTYVAFTRAVKQLHIISNNKSYDNTLSQLLKDFIQKEKQEVLPFNEIYGTPGFLPDKEQEEKLTQETISFGKETSKKQWNIVTKNGMLWDTKQQKAIEKGNIVHQILAWVKTIDDIDMAIYQAITEGIITKEDADDFKNLISSITEHPELKNYFITSNFSIFNEKELFTQEGKILRLDRLMLCESTSEAIIIDYKTGDYNDSYKNQLQKYAQALKQMNYKDIQKKLVYIYPKVDIQTL</sequence>
<dbReference type="SUPFAM" id="SSF52540">
    <property type="entry name" value="P-loop containing nucleoside triphosphate hydrolases"/>
    <property type="match status" value="1"/>
</dbReference>
<dbReference type="InterPro" id="IPR000212">
    <property type="entry name" value="DNA_helicase_UvrD/REP"/>
</dbReference>
<evidence type="ECO:0000259" key="11">
    <source>
        <dbReference type="PROSITE" id="PS51217"/>
    </source>
</evidence>
<accession>A0ABQ5MFU6</accession>
<evidence type="ECO:0000256" key="5">
    <source>
        <dbReference type="ARBA" id="ARBA00023235"/>
    </source>
</evidence>
<evidence type="ECO:0000256" key="2">
    <source>
        <dbReference type="ARBA" id="ARBA00022801"/>
    </source>
</evidence>
<evidence type="ECO:0000259" key="10">
    <source>
        <dbReference type="PROSITE" id="PS51198"/>
    </source>
</evidence>
<organism evidence="12 13">
    <name type="scientific">Neptunitalea lumnitzerae</name>
    <dbReference type="NCBI Taxonomy" id="2965509"/>
    <lineage>
        <taxon>Bacteria</taxon>
        <taxon>Pseudomonadati</taxon>
        <taxon>Bacteroidota</taxon>
        <taxon>Flavobacteriia</taxon>
        <taxon>Flavobacteriales</taxon>
        <taxon>Flavobacteriaceae</taxon>
        <taxon>Neptunitalea</taxon>
    </lineage>
</organism>
<dbReference type="PANTHER" id="PTHR11070:SF67">
    <property type="entry name" value="DNA 3'-5' HELICASE"/>
    <property type="match status" value="1"/>
</dbReference>
<evidence type="ECO:0000313" key="13">
    <source>
        <dbReference type="Proteomes" id="UP001143543"/>
    </source>
</evidence>